<name>A0A139HBG6_9PEZI</name>
<accession>A0A139HBG6</accession>
<proteinExistence type="predicted"/>
<protein>
    <submittedName>
        <fullName evidence="2">Uncharacterized protein</fullName>
    </submittedName>
</protein>
<dbReference type="Proteomes" id="UP000070133">
    <property type="component" value="Unassembled WGS sequence"/>
</dbReference>
<sequence length="83" mass="8984">MSKDTASLLEGSSAKNPAALANRAQSDTIAEMPKALRNQEKETLVALKIMREDKLVDALEEFRSAGVNNVVTDGYKAMGTRTD</sequence>
<comment type="caution">
    <text evidence="2">The sequence shown here is derived from an EMBL/GenBank/DDBJ whole genome shotgun (WGS) entry which is preliminary data.</text>
</comment>
<dbReference type="EMBL" id="LFZN01000086">
    <property type="protein sequence ID" value="KXS99766.1"/>
    <property type="molecule type" value="Genomic_DNA"/>
</dbReference>
<keyword evidence="3" id="KW-1185">Reference proteome</keyword>
<reference evidence="2 3" key="1">
    <citation type="submission" date="2015-07" db="EMBL/GenBank/DDBJ databases">
        <title>Comparative genomics of the Sigatoka disease complex on banana suggests a link between parallel evolutionary changes in Pseudocercospora fijiensis and Pseudocercospora eumusae and increased virulence on the banana host.</title>
        <authorList>
            <person name="Chang T.-C."/>
            <person name="Salvucci A."/>
            <person name="Crous P.W."/>
            <person name="Stergiopoulos I."/>
        </authorList>
    </citation>
    <scope>NUCLEOTIDE SEQUENCE [LARGE SCALE GENOMIC DNA]</scope>
    <source>
        <strain evidence="2 3">CBS 114824</strain>
    </source>
</reference>
<dbReference type="AlphaFoldDB" id="A0A139HBG6"/>
<evidence type="ECO:0000256" key="1">
    <source>
        <dbReference type="SAM" id="MobiDB-lite"/>
    </source>
</evidence>
<gene>
    <name evidence="2" type="ORF">AC578_5910</name>
</gene>
<organism evidence="2 3">
    <name type="scientific">Pseudocercospora eumusae</name>
    <dbReference type="NCBI Taxonomy" id="321146"/>
    <lineage>
        <taxon>Eukaryota</taxon>
        <taxon>Fungi</taxon>
        <taxon>Dikarya</taxon>
        <taxon>Ascomycota</taxon>
        <taxon>Pezizomycotina</taxon>
        <taxon>Dothideomycetes</taxon>
        <taxon>Dothideomycetidae</taxon>
        <taxon>Mycosphaerellales</taxon>
        <taxon>Mycosphaerellaceae</taxon>
        <taxon>Pseudocercospora</taxon>
    </lineage>
</organism>
<evidence type="ECO:0000313" key="3">
    <source>
        <dbReference type="Proteomes" id="UP000070133"/>
    </source>
</evidence>
<feature type="region of interest" description="Disordered" evidence="1">
    <location>
        <begin position="1"/>
        <end position="26"/>
    </location>
</feature>
<evidence type="ECO:0000313" key="2">
    <source>
        <dbReference type="EMBL" id="KXS99766.1"/>
    </source>
</evidence>